<dbReference type="RefSeq" id="WP_377711049.1">
    <property type="nucleotide sequence ID" value="NZ_JBHSMP010000012.1"/>
</dbReference>
<evidence type="ECO:0000313" key="1">
    <source>
        <dbReference type="EMBL" id="MFC5429011.1"/>
    </source>
</evidence>
<proteinExistence type="predicted"/>
<name>A0ABW0J7G7_9BURK</name>
<organism evidence="1 2">
    <name type="scientific">Paraburkholderia denitrificans</name>
    <dbReference type="NCBI Taxonomy" id="694025"/>
    <lineage>
        <taxon>Bacteria</taxon>
        <taxon>Pseudomonadati</taxon>
        <taxon>Pseudomonadota</taxon>
        <taxon>Betaproteobacteria</taxon>
        <taxon>Burkholderiales</taxon>
        <taxon>Burkholderiaceae</taxon>
        <taxon>Paraburkholderia</taxon>
    </lineage>
</organism>
<gene>
    <name evidence="1" type="ORF">ACFPTO_09390</name>
</gene>
<keyword evidence="2" id="KW-1185">Reference proteome</keyword>
<comment type="caution">
    <text evidence="1">The sequence shown here is derived from an EMBL/GenBank/DDBJ whole genome shotgun (WGS) entry which is preliminary data.</text>
</comment>
<dbReference type="Proteomes" id="UP001596103">
    <property type="component" value="Unassembled WGS sequence"/>
</dbReference>
<reference evidence="2" key="1">
    <citation type="journal article" date="2019" name="Int. J. Syst. Evol. Microbiol.">
        <title>The Global Catalogue of Microorganisms (GCM) 10K type strain sequencing project: providing services to taxonomists for standard genome sequencing and annotation.</title>
        <authorList>
            <consortium name="The Broad Institute Genomics Platform"/>
            <consortium name="The Broad Institute Genome Sequencing Center for Infectious Disease"/>
            <person name="Wu L."/>
            <person name="Ma J."/>
        </authorList>
    </citation>
    <scope>NUCLEOTIDE SEQUENCE [LARGE SCALE GENOMIC DNA]</scope>
    <source>
        <strain evidence="2">CCUG 56042</strain>
    </source>
</reference>
<evidence type="ECO:0000313" key="2">
    <source>
        <dbReference type="Proteomes" id="UP001596103"/>
    </source>
</evidence>
<dbReference type="EMBL" id="JBHSMP010000012">
    <property type="protein sequence ID" value="MFC5429011.1"/>
    <property type="molecule type" value="Genomic_DNA"/>
</dbReference>
<sequence>MDTSALHVSVFQEICQIVVNSEPATQSPELADSSHYHRTSTGIREELFRSLFVAFTLSQSNRDVLQIPTGSGSIFRIRRHAMARSRAFNRTTPRLKTKRCVTDVYSAERQHPQAHCRNVPPLTGRAHALFTLAFDSLLMRADLNHTIKRGPDWHSRPPLS</sequence>
<accession>A0ABW0J7G7</accession>
<protein>
    <submittedName>
        <fullName evidence="1">Uncharacterized protein</fullName>
    </submittedName>
</protein>